<evidence type="ECO:0000256" key="6">
    <source>
        <dbReference type="SAM" id="MobiDB-lite"/>
    </source>
</evidence>
<evidence type="ECO:0000256" key="4">
    <source>
        <dbReference type="ARBA" id="ARBA00022989"/>
    </source>
</evidence>
<feature type="region of interest" description="Disordered" evidence="6">
    <location>
        <begin position="264"/>
        <end position="318"/>
    </location>
</feature>
<organism evidence="8 9">
    <name type="scientific">Xylaria flabelliformis</name>
    <dbReference type="NCBI Taxonomy" id="2512241"/>
    <lineage>
        <taxon>Eukaryota</taxon>
        <taxon>Fungi</taxon>
        <taxon>Dikarya</taxon>
        <taxon>Ascomycota</taxon>
        <taxon>Pezizomycotina</taxon>
        <taxon>Sordariomycetes</taxon>
        <taxon>Xylariomycetidae</taxon>
        <taxon>Xylariales</taxon>
        <taxon>Xylariaceae</taxon>
        <taxon>Xylaria</taxon>
    </lineage>
</organism>
<protein>
    <recommendedName>
        <fullName evidence="7">Reticulon domain-containing protein</fullName>
    </recommendedName>
</protein>
<sequence length="383" mass="41692">MSVATYVVKPVLANGSSQQQDPYEVAAAIQESMDQKLHSNDHQDPEPEPVEEGPLKKVIAHSDSLYKYISWEDPIRTLGSYFGLLGLLYAVHYLRCTQLLLKICATALGVVSFTSLVSRSTKTDFIAHLRPEYKEFPETTLNATLNDIHDLVQYLVVEAQKIIYGEDLGKTFGAFISFTSLFWLMKILSPFNLEVLGLSSAYIIPLLFSSNCREVAQNAKSRAQGLVHKTAVSAESAASDGKAKAADLTHKTQQVAGDLMSNTQHTASDMSSNAQQAVGNAAAKTQETATNLSSSAQQATRNATSKTHQTASNLSPETSRFAGVLSSRTAQSPPNIPSKIQMNAETQQAPMDTQPHLGNLVDGKRLPGAQQHIYQHPVKQGYE</sequence>
<dbReference type="GO" id="GO:0005789">
    <property type="term" value="C:endoplasmic reticulum membrane"/>
    <property type="evidence" value="ECO:0007669"/>
    <property type="project" value="UniProtKB-SubCell"/>
</dbReference>
<keyword evidence="5" id="KW-0472">Membrane</keyword>
<feature type="compositionally biased region" description="Basic and acidic residues" evidence="6">
    <location>
        <begin position="34"/>
        <end position="45"/>
    </location>
</feature>
<evidence type="ECO:0000313" key="9">
    <source>
        <dbReference type="Proteomes" id="UP000319160"/>
    </source>
</evidence>
<gene>
    <name evidence="8" type="ORF">FHL15_004717</name>
</gene>
<keyword evidence="4" id="KW-1133">Transmembrane helix</keyword>
<keyword evidence="3" id="KW-0256">Endoplasmic reticulum</keyword>
<reference evidence="9" key="1">
    <citation type="submission" date="2019-06" db="EMBL/GenBank/DDBJ databases">
        <title>Draft genome sequence of the griseofulvin-producing fungus Xylaria cubensis strain G536.</title>
        <authorList>
            <person name="Mead M.E."/>
            <person name="Raja H.A."/>
            <person name="Steenwyk J.L."/>
            <person name="Knowles S.L."/>
            <person name="Oberlies N.H."/>
            <person name="Rokas A."/>
        </authorList>
    </citation>
    <scope>NUCLEOTIDE SEQUENCE [LARGE SCALE GENOMIC DNA]</scope>
    <source>
        <strain evidence="9">G536</strain>
    </source>
</reference>
<comment type="caution">
    <text evidence="8">The sequence shown here is derived from an EMBL/GenBank/DDBJ whole genome shotgun (WGS) entry which is preliminary data.</text>
</comment>
<feature type="domain" description="Reticulon" evidence="7">
    <location>
        <begin position="69"/>
        <end position="219"/>
    </location>
</feature>
<dbReference type="AlphaFoldDB" id="A0A553I217"/>
<dbReference type="Gene3D" id="1.10.287.700">
    <property type="entry name" value="Helix hairpin bin"/>
    <property type="match status" value="1"/>
</dbReference>
<accession>A0A553I217</accession>
<name>A0A553I217_9PEZI</name>
<evidence type="ECO:0000256" key="3">
    <source>
        <dbReference type="ARBA" id="ARBA00022824"/>
    </source>
</evidence>
<evidence type="ECO:0000256" key="5">
    <source>
        <dbReference type="ARBA" id="ARBA00023136"/>
    </source>
</evidence>
<dbReference type="EMBL" id="VFLP01000023">
    <property type="protein sequence ID" value="TRX94250.1"/>
    <property type="molecule type" value="Genomic_DNA"/>
</dbReference>
<keyword evidence="9" id="KW-1185">Reference proteome</keyword>
<evidence type="ECO:0000313" key="8">
    <source>
        <dbReference type="EMBL" id="TRX94250.1"/>
    </source>
</evidence>
<evidence type="ECO:0000259" key="7">
    <source>
        <dbReference type="Pfam" id="PF02453"/>
    </source>
</evidence>
<dbReference type="InterPro" id="IPR003388">
    <property type="entry name" value="Reticulon"/>
</dbReference>
<dbReference type="Proteomes" id="UP000319160">
    <property type="component" value="Unassembled WGS sequence"/>
</dbReference>
<evidence type="ECO:0000256" key="2">
    <source>
        <dbReference type="ARBA" id="ARBA00022692"/>
    </source>
</evidence>
<evidence type="ECO:0000256" key="1">
    <source>
        <dbReference type="ARBA" id="ARBA00004477"/>
    </source>
</evidence>
<dbReference type="OrthoDB" id="567788at2759"/>
<dbReference type="Pfam" id="PF02453">
    <property type="entry name" value="Reticulon"/>
    <property type="match status" value="1"/>
</dbReference>
<comment type="subcellular location">
    <subcellularLocation>
        <location evidence="1">Endoplasmic reticulum membrane</location>
        <topology evidence="1">Multi-pass membrane protein</topology>
    </subcellularLocation>
</comment>
<feature type="region of interest" description="Disordered" evidence="6">
    <location>
        <begin position="34"/>
        <end position="54"/>
    </location>
</feature>
<keyword evidence="2" id="KW-0812">Transmembrane</keyword>
<dbReference type="STRING" id="2512241.A0A553I217"/>
<proteinExistence type="predicted"/>